<sequence length="697" mass="78710">MYASYNINNYNNSKQEEGIMIKPGSTRRGAKSKQLNRLLTIPVSHISELVRWMLDYGGVPYREEGNVPMLHILPFALAGADAKAMPVLITSEATLCTMRESLQYIDARLPAELRLYPRDEKSLAETERLLALLVDKLGLATRNYGYAMLLPHKETVLSFWQQRVPVWQKWLAERAYPFLAKAMAKNLPADPGQVEPCKQQIEVIFAELDALLADGRAYLLGDRPTIADYCLAALSAPVLLPEQFGGVQPPKEALPAAYQAFVEQLRASPTGALAAKMYREHRPAPAPSLDHHPTSTTPQNIVSYYLARGVAMLTGAPVQRWLFGLLRKHKPVLVLGKRALVTRDSDVRETLARDTEFTIAEINAPNMQRLNGPFFLGMDRSEAYSKEQGALRRVIKPGEDQLIRRIVRQHCDEMIQAALPVGRIDMVSQLTRPVARRFIRDYLGVPGPDEVTMMRWMRSLFHDLFLNLSNDRSIQMTAEQSFREMGPYLLNLIAERRQHIKQGEQFEDFLSRLVKMGMDGEHDLDDDGIRRNISGLIVGALDTTSMTSTLIVQQLLTKPEVLARAKQVVDDEDKLLHLCFDVFRFNTMAAAMRRHCKGGAEIAGVKIPPGTEVFAFTASAMFDETAWPEPDSVRDDRSLDRYMHFGDGMHRCFGEYINRIQIPLIVGSLLRLDNLKQQGCLLYDGPFPDQFVLAFDR</sequence>
<dbReference type="GO" id="GO:0016705">
    <property type="term" value="F:oxidoreductase activity, acting on paired donors, with incorporation or reduction of molecular oxygen"/>
    <property type="evidence" value="ECO:0007669"/>
    <property type="project" value="InterPro"/>
</dbReference>
<dbReference type="STRING" id="1538553.JT25_006480"/>
<keyword evidence="3" id="KW-0560">Oxidoreductase</keyword>
<dbReference type="SUPFAM" id="SSF48264">
    <property type="entry name" value="Cytochrome P450"/>
    <property type="match status" value="1"/>
</dbReference>
<protein>
    <recommendedName>
        <fullName evidence="6">Cytochrome</fullName>
    </recommendedName>
</protein>
<keyword evidence="3" id="KW-0479">Metal-binding</keyword>
<dbReference type="KEGG" id="mdn:JT25_006480"/>
<dbReference type="Pfam" id="PF13410">
    <property type="entry name" value="GST_C_2"/>
    <property type="match status" value="1"/>
</dbReference>
<dbReference type="GO" id="GO:0020037">
    <property type="term" value="F:heme binding"/>
    <property type="evidence" value="ECO:0007669"/>
    <property type="project" value="InterPro"/>
</dbReference>
<evidence type="ECO:0000256" key="3">
    <source>
        <dbReference type="RuleBase" id="RU000461"/>
    </source>
</evidence>
<evidence type="ECO:0000256" key="2">
    <source>
        <dbReference type="ARBA" id="ARBA00010617"/>
    </source>
</evidence>
<dbReference type="InterPro" id="IPR001128">
    <property type="entry name" value="Cyt_P450"/>
</dbReference>
<keyword evidence="5" id="KW-1185">Reference proteome</keyword>
<dbReference type="Gene3D" id="1.10.630.10">
    <property type="entry name" value="Cytochrome P450"/>
    <property type="match status" value="1"/>
</dbReference>
<dbReference type="PANTHER" id="PTHR46696">
    <property type="entry name" value="P450, PUTATIVE (EUROFUNG)-RELATED"/>
    <property type="match status" value="1"/>
</dbReference>
<dbReference type="InterPro" id="IPR002397">
    <property type="entry name" value="Cyt_P450_B"/>
</dbReference>
<dbReference type="PRINTS" id="PR00359">
    <property type="entry name" value="BP450"/>
</dbReference>
<keyword evidence="3" id="KW-0503">Monooxygenase</keyword>
<organism evidence="4 5">
    <name type="scientific">Methylomonas denitrificans</name>
    <dbReference type="NCBI Taxonomy" id="1538553"/>
    <lineage>
        <taxon>Bacteria</taxon>
        <taxon>Pseudomonadati</taxon>
        <taxon>Pseudomonadota</taxon>
        <taxon>Gammaproteobacteria</taxon>
        <taxon>Methylococcales</taxon>
        <taxon>Methylococcaceae</taxon>
        <taxon>Methylomonas</taxon>
    </lineage>
</organism>
<comment type="cofactor">
    <cofactor evidence="1">
        <name>heme</name>
        <dbReference type="ChEBI" id="CHEBI:30413"/>
    </cofactor>
</comment>
<accession>A0A126T235</accession>
<dbReference type="GO" id="GO:0004497">
    <property type="term" value="F:monooxygenase activity"/>
    <property type="evidence" value="ECO:0007669"/>
    <property type="project" value="UniProtKB-KW"/>
</dbReference>
<dbReference type="InterPro" id="IPR036282">
    <property type="entry name" value="Glutathione-S-Trfase_C_sf"/>
</dbReference>
<dbReference type="Proteomes" id="UP000030512">
    <property type="component" value="Chromosome"/>
</dbReference>
<keyword evidence="3" id="KW-0349">Heme</keyword>
<dbReference type="GO" id="GO:0005506">
    <property type="term" value="F:iron ion binding"/>
    <property type="evidence" value="ECO:0007669"/>
    <property type="project" value="InterPro"/>
</dbReference>
<evidence type="ECO:0008006" key="6">
    <source>
        <dbReference type="Google" id="ProtNLM"/>
    </source>
</evidence>
<gene>
    <name evidence="4" type="ORF">JT25_006480</name>
</gene>
<evidence type="ECO:0000313" key="5">
    <source>
        <dbReference type="Proteomes" id="UP000030512"/>
    </source>
</evidence>
<dbReference type="EMBL" id="CP014476">
    <property type="protein sequence ID" value="AMK76139.1"/>
    <property type="molecule type" value="Genomic_DNA"/>
</dbReference>
<reference evidence="4 5" key="1">
    <citation type="journal article" date="2015" name="Environ. Microbiol.">
        <title>Methane oxidation coupled to nitrate reduction under hypoxia by the Gammaproteobacterium Methylomonas denitrificans, sp. nov. type strain FJG1.</title>
        <authorList>
            <person name="Kits K.D."/>
            <person name="Klotz M.G."/>
            <person name="Stein L.Y."/>
        </authorList>
    </citation>
    <scope>NUCLEOTIDE SEQUENCE [LARGE SCALE GENOMIC DNA]</scope>
    <source>
        <strain evidence="4 5">FJG1</strain>
    </source>
</reference>
<evidence type="ECO:0000256" key="1">
    <source>
        <dbReference type="ARBA" id="ARBA00001971"/>
    </source>
</evidence>
<dbReference type="PROSITE" id="PS00086">
    <property type="entry name" value="CYTOCHROME_P450"/>
    <property type="match status" value="1"/>
</dbReference>
<dbReference type="SUPFAM" id="SSF47616">
    <property type="entry name" value="GST C-terminal domain-like"/>
    <property type="match status" value="1"/>
</dbReference>
<proteinExistence type="inferred from homology"/>
<dbReference type="InterPro" id="IPR017972">
    <property type="entry name" value="Cyt_P450_CS"/>
</dbReference>
<keyword evidence="3" id="KW-0408">Iron</keyword>
<dbReference type="InterPro" id="IPR036396">
    <property type="entry name" value="Cyt_P450_sf"/>
</dbReference>
<dbReference type="Pfam" id="PF00067">
    <property type="entry name" value="p450"/>
    <property type="match status" value="1"/>
</dbReference>
<dbReference type="AlphaFoldDB" id="A0A126T235"/>
<dbReference type="Gene3D" id="1.20.1050.10">
    <property type="match status" value="1"/>
</dbReference>
<dbReference type="CDD" id="cd00299">
    <property type="entry name" value="GST_C_family"/>
    <property type="match status" value="1"/>
</dbReference>
<evidence type="ECO:0000313" key="4">
    <source>
        <dbReference type="EMBL" id="AMK76139.1"/>
    </source>
</evidence>
<comment type="similarity">
    <text evidence="2 3">Belongs to the cytochrome P450 family.</text>
</comment>
<dbReference type="PANTHER" id="PTHR46696:SF1">
    <property type="entry name" value="CYTOCHROME P450 YJIB-RELATED"/>
    <property type="match status" value="1"/>
</dbReference>
<name>A0A126T235_9GAMM</name>